<gene>
    <name evidence="1" type="ORF">RMCT_1210</name>
</gene>
<evidence type="ECO:0000313" key="2">
    <source>
        <dbReference type="Proteomes" id="UP000069654"/>
    </source>
</evidence>
<sequence>MSYVVDTVNKIHELQLKAVADGQDAVIDLLRKANEYADRTAVPEPLGKLVEPIEAVVGSPAELARAFAEVNREWAQAWLDFQTKVAEALTPATEPVRGTGA</sequence>
<dbReference type="Proteomes" id="UP000069654">
    <property type="component" value="Unassembled WGS sequence"/>
</dbReference>
<accession>A0A100XCS8</accession>
<dbReference type="OrthoDB" id="9937916at2"/>
<dbReference type="EMBL" id="BCTB01000005">
    <property type="protein sequence ID" value="GAT14239.1"/>
    <property type="molecule type" value="Genomic_DNA"/>
</dbReference>
<protein>
    <submittedName>
        <fullName evidence="1">Uncharacterized protein</fullName>
    </submittedName>
</protein>
<comment type="caution">
    <text evidence="1">The sequence shown here is derived from an EMBL/GenBank/DDBJ whole genome shotgun (WGS) entry which is preliminary data.</text>
</comment>
<name>A0A100XCS8_MYCTH</name>
<dbReference type="RefSeq" id="WP_003925541.1">
    <property type="nucleotide sequence ID" value="NZ_BCTB01000005.1"/>
</dbReference>
<reference evidence="1 2" key="1">
    <citation type="journal article" date="2016" name="Genome Announc.">
        <title>Draft Genome Sequences of Five Rapidly Growing Mycobacterium Species, M. thermoresistibile, M. fortuitum subsp. acetamidolyticum, M. canariasense, M. brisbanense, and M. novocastrense.</title>
        <authorList>
            <person name="Katahira K."/>
            <person name="Ogura Y."/>
            <person name="Gotoh Y."/>
            <person name="Hayashi T."/>
        </authorList>
    </citation>
    <scope>NUCLEOTIDE SEQUENCE [LARGE SCALE GENOMIC DNA]</scope>
    <source>
        <strain evidence="1 2">JCM6362</strain>
    </source>
</reference>
<organism evidence="1 2">
    <name type="scientific">Mycolicibacterium thermoresistibile</name>
    <name type="common">Mycobacterium thermoresistibile</name>
    <dbReference type="NCBI Taxonomy" id="1797"/>
    <lineage>
        <taxon>Bacteria</taxon>
        <taxon>Bacillati</taxon>
        <taxon>Actinomycetota</taxon>
        <taxon>Actinomycetes</taxon>
        <taxon>Mycobacteriales</taxon>
        <taxon>Mycobacteriaceae</taxon>
        <taxon>Mycolicibacterium</taxon>
    </lineage>
</organism>
<reference evidence="2" key="2">
    <citation type="submission" date="2016-02" db="EMBL/GenBank/DDBJ databases">
        <title>Draft genome sequence of five rapidly growing Mycobacterium species.</title>
        <authorList>
            <person name="Katahira K."/>
            <person name="Gotou Y."/>
            <person name="Iida K."/>
            <person name="Ogura Y."/>
            <person name="Hayashi T."/>
        </authorList>
    </citation>
    <scope>NUCLEOTIDE SEQUENCE [LARGE SCALE GENOMIC DNA]</scope>
    <source>
        <strain evidence="2">JCM6362</strain>
    </source>
</reference>
<proteinExistence type="predicted"/>
<dbReference type="STRING" id="1797.RMCT_1210"/>
<dbReference type="AlphaFoldDB" id="A0A100XCS8"/>
<evidence type="ECO:0000313" key="1">
    <source>
        <dbReference type="EMBL" id="GAT14239.1"/>
    </source>
</evidence>